<keyword evidence="10" id="KW-1185">Reference proteome</keyword>
<evidence type="ECO:0000259" key="8">
    <source>
        <dbReference type="PROSITE" id="PS51285"/>
    </source>
</evidence>
<feature type="compositionally biased region" description="Low complexity" evidence="6">
    <location>
        <begin position="593"/>
        <end position="610"/>
    </location>
</feature>
<evidence type="ECO:0000256" key="3">
    <source>
        <dbReference type="ARBA" id="ARBA00022741"/>
    </source>
</evidence>
<accession>A0A058Z9V9</accession>
<feature type="compositionally biased region" description="Low complexity" evidence="6">
    <location>
        <begin position="484"/>
        <end position="499"/>
    </location>
</feature>
<protein>
    <submittedName>
        <fullName evidence="9">AGC/YANK protein kinase</fullName>
    </submittedName>
</protein>
<dbReference type="InterPro" id="IPR011009">
    <property type="entry name" value="Kinase-like_dom_sf"/>
</dbReference>
<dbReference type="Gene3D" id="1.10.510.10">
    <property type="entry name" value="Transferase(Phosphotransferase) domain 1"/>
    <property type="match status" value="2"/>
</dbReference>
<feature type="region of interest" description="Disordered" evidence="6">
    <location>
        <begin position="565"/>
        <end position="625"/>
    </location>
</feature>
<dbReference type="GO" id="GO:0001664">
    <property type="term" value="F:G protein-coupled receptor binding"/>
    <property type="evidence" value="ECO:0007669"/>
    <property type="project" value="TreeGrafter"/>
</dbReference>
<evidence type="ECO:0000256" key="1">
    <source>
        <dbReference type="ARBA" id="ARBA00022527"/>
    </source>
</evidence>
<feature type="compositionally biased region" description="Gly residues" evidence="6">
    <location>
        <begin position="395"/>
        <end position="407"/>
    </location>
</feature>
<reference evidence="9" key="1">
    <citation type="submission" date="2013-04" db="EMBL/GenBank/DDBJ databases">
        <title>The Genome Sequence of Fonticula alba ATCC 38817.</title>
        <authorList>
            <consortium name="The Broad Institute Genomics Platform"/>
            <person name="Russ C."/>
            <person name="Cuomo C."/>
            <person name="Burger G."/>
            <person name="Gray M.W."/>
            <person name="Holland P.W.H."/>
            <person name="King N."/>
            <person name="Lang F.B.F."/>
            <person name="Roger A.J."/>
            <person name="Ruiz-Trillo I."/>
            <person name="Brown M."/>
            <person name="Walker B."/>
            <person name="Young S."/>
            <person name="Zeng Q."/>
            <person name="Gargeya S."/>
            <person name="Fitzgerald M."/>
            <person name="Haas B."/>
            <person name="Abouelleil A."/>
            <person name="Allen A.W."/>
            <person name="Alvarado L."/>
            <person name="Arachchi H.M."/>
            <person name="Berlin A.M."/>
            <person name="Chapman S.B."/>
            <person name="Gainer-Dewar J."/>
            <person name="Goldberg J."/>
            <person name="Griggs A."/>
            <person name="Gujja S."/>
            <person name="Hansen M."/>
            <person name="Howarth C."/>
            <person name="Imamovic A."/>
            <person name="Ireland A."/>
            <person name="Larimer J."/>
            <person name="McCowan C."/>
            <person name="Murphy C."/>
            <person name="Pearson M."/>
            <person name="Poon T.W."/>
            <person name="Priest M."/>
            <person name="Roberts A."/>
            <person name="Saif S."/>
            <person name="Shea T."/>
            <person name="Sisk P."/>
            <person name="Sykes S."/>
            <person name="Wortman J."/>
            <person name="Nusbaum C."/>
            <person name="Birren B."/>
        </authorList>
    </citation>
    <scope>NUCLEOTIDE SEQUENCE [LARGE SCALE GENOMIC DNA]</scope>
    <source>
        <strain evidence="9">ATCC 38817</strain>
    </source>
</reference>
<feature type="compositionally biased region" description="Low complexity" evidence="6">
    <location>
        <begin position="424"/>
        <end position="433"/>
    </location>
</feature>
<keyword evidence="4 9" id="KW-0418">Kinase</keyword>
<gene>
    <name evidence="9" type="ORF">H696_01848</name>
</gene>
<dbReference type="PROSITE" id="PS50011">
    <property type="entry name" value="PROTEIN_KINASE_DOM"/>
    <property type="match status" value="1"/>
</dbReference>
<dbReference type="InterPro" id="IPR000961">
    <property type="entry name" value="AGC-kinase_C"/>
</dbReference>
<dbReference type="GeneID" id="20526573"/>
<dbReference type="SUPFAM" id="SSF56112">
    <property type="entry name" value="Protein kinase-like (PK-like)"/>
    <property type="match status" value="1"/>
</dbReference>
<dbReference type="PANTHER" id="PTHR24355:SF30">
    <property type="entry name" value="SERINE_THREONINE-PROTEIN KINASE 32B ISOFORM X1"/>
    <property type="match status" value="1"/>
</dbReference>
<evidence type="ECO:0000256" key="4">
    <source>
        <dbReference type="ARBA" id="ARBA00022777"/>
    </source>
</evidence>
<organism evidence="9">
    <name type="scientific">Fonticula alba</name>
    <name type="common">Slime mold</name>
    <dbReference type="NCBI Taxonomy" id="691883"/>
    <lineage>
        <taxon>Eukaryota</taxon>
        <taxon>Rotosphaerida</taxon>
        <taxon>Fonticulaceae</taxon>
        <taxon>Fonticula</taxon>
    </lineage>
</organism>
<dbReference type="InterPro" id="IPR008271">
    <property type="entry name" value="Ser/Thr_kinase_AS"/>
</dbReference>
<dbReference type="GO" id="GO:0007186">
    <property type="term" value="P:G protein-coupled receptor signaling pathway"/>
    <property type="evidence" value="ECO:0007669"/>
    <property type="project" value="TreeGrafter"/>
</dbReference>
<proteinExistence type="predicted"/>
<dbReference type="Gene3D" id="3.30.200.20">
    <property type="entry name" value="Phosphorylase Kinase, domain 1"/>
    <property type="match status" value="1"/>
</dbReference>
<feature type="compositionally biased region" description="Basic residues" evidence="6">
    <location>
        <begin position="448"/>
        <end position="462"/>
    </location>
</feature>
<dbReference type="GO" id="GO:0005524">
    <property type="term" value="F:ATP binding"/>
    <property type="evidence" value="ECO:0007669"/>
    <property type="project" value="UniProtKB-KW"/>
</dbReference>
<dbReference type="GO" id="GO:0004703">
    <property type="term" value="F:G protein-coupled receptor kinase activity"/>
    <property type="evidence" value="ECO:0007669"/>
    <property type="project" value="TreeGrafter"/>
</dbReference>
<dbReference type="STRING" id="691883.A0A058Z9V9"/>
<dbReference type="GO" id="GO:0009966">
    <property type="term" value="P:regulation of signal transduction"/>
    <property type="evidence" value="ECO:0007669"/>
    <property type="project" value="TreeGrafter"/>
</dbReference>
<feature type="region of interest" description="Disordered" evidence="6">
    <location>
        <begin position="204"/>
        <end position="225"/>
    </location>
</feature>
<evidence type="ECO:0000313" key="10">
    <source>
        <dbReference type="Proteomes" id="UP000030693"/>
    </source>
</evidence>
<dbReference type="RefSeq" id="XP_009494024.1">
    <property type="nucleotide sequence ID" value="XM_009495749.1"/>
</dbReference>
<dbReference type="Pfam" id="PF00069">
    <property type="entry name" value="Pkinase"/>
    <property type="match status" value="1"/>
</dbReference>
<dbReference type="Proteomes" id="UP000030693">
    <property type="component" value="Unassembled WGS sequence"/>
</dbReference>
<dbReference type="OrthoDB" id="354826at2759"/>
<feature type="domain" description="Protein kinase" evidence="7">
    <location>
        <begin position="1"/>
        <end position="269"/>
    </location>
</feature>
<dbReference type="PROSITE" id="PS00108">
    <property type="entry name" value="PROTEIN_KINASE_ST"/>
    <property type="match status" value="1"/>
</dbReference>
<keyword evidence="5" id="KW-0067">ATP-binding</keyword>
<name>A0A058Z9V9_FONAL</name>
<sequence>MYALKYIHKEKCVRMRAVHNILAERRLLEEIQNPFIVNLHFAFQDSECLFMVIDLMLGGDLRYRLDRTGPLGEPCVRFYVAEIGIALEYLYKRSIIHRDIKPDNLLLDSDGHVHVTDFNVATRIRAGRLVTAAAGTRAYMAPEIFAQKEKKTGYTGAVDWWSLGVVAYEFLYGRRPFAGKAQELIQNIQRAEITFFETVGGALPPSQLPPPSSRPAGGAGPGAGGADVIGTPLSAEAIDALRLLLHRDPTIRLSCLPNTRNYYRNHAWFAGMDWASMENKGGQPPFVPDGGKVNFDATYELEEMLLEDNPLRSRPRKRKNTTLTPEQLPSLIELESKFMDFNVNKPRPAIIIDPINSVAPSETVSFESVEMIRDTSSEMHISLADSDIGHHHRLGGGGGAGAGGGSHGSSSSFQQHSIPLMAMSPGSSPATGPASPPSPFPPASSSSSHHHYSHSHSQHHHIAGGPITSTAPAQLLPRSSGNFAEAASPSEGAPPAGAAPGDGGDPTSGDDVVDGIMDDRSASEFTDSCYSNSSSYDSSLDQLAAEIGASISASTAYATGRYDNAMEAERRSATSPTSPADSGPSAEGQAPYGAAKLSVGAGAAGGAASAPPHRVCSSDPEQPDL</sequence>
<evidence type="ECO:0000256" key="2">
    <source>
        <dbReference type="ARBA" id="ARBA00022679"/>
    </source>
</evidence>
<evidence type="ECO:0000256" key="6">
    <source>
        <dbReference type="SAM" id="MobiDB-lite"/>
    </source>
</evidence>
<keyword evidence="3" id="KW-0547">Nucleotide-binding</keyword>
<feature type="domain" description="AGC-kinase C-terminal" evidence="8">
    <location>
        <begin position="270"/>
        <end position="353"/>
    </location>
</feature>
<dbReference type="SMART" id="SM00220">
    <property type="entry name" value="S_TKc"/>
    <property type="match status" value="1"/>
</dbReference>
<dbReference type="eggNOG" id="KOG0598">
    <property type="taxonomic scope" value="Eukaryota"/>
</dbReference>
<dbReference type="InterPro" id="IPR000719">
    <property type="entry name" value="Prot_kinase_dom"/>
</dbReference>
<keyword evidence="2" id="KW-0808">Transferase</keyword>
<keyword evidence="1" id="KW-0723">Serine/threonine-protein kinase</keyword>
<evidence type="ECO:0000256" key="5">
    <source>
        <dbReference type="ARBA" id="ARBA00022840"/>
    </source>
</evidence>
<dbReference type="PROSITE" id="PS51285">
    <property type="entry name" value="AGC_KINASE_CTER"/>
    <property type="match status" value="1"/>
</dbReference>
<dbReference type="AlphaFoldDB" id="A0A058Z9V9"/>
<dbReference type="EMBL" id="KB932203">
    <property type="protein sequence ID" value="KCV70901.1"/>
    <property type="molecule type" value="Genomic_DNA"/>
</dbReference>
<feature type="compositionally biased region" description="Polar residues" evidence="6">
    <location>
        <begin position="467"/>
        <end position="482"/>
    </location>
</feature>
<evidence type="ECO:0000313" key="9">
    <source>
        <dbReference type="EMBL" id="KCV70901.1"/>
    </source>
</evidence>
<feature type="region of interest" description="Disordered" evidence="6">
    <location>
        <begin position="388"/>
        <end position="516"/>
    </location>
</feature>
<evidence type="ECO:0000259" key="7">
    <source>
        <dbReference type="PROSITE" id="PS50011"/>
    </source>
</evidence>
<dbReference type="PANTHER" id="PTHR24355">
    <property type="entry name" value="G PROTEIN-COUPLED RECEPTOR KINASE/RIBOSOMAL PROTEIN S6 KINASE"/>
    <property type="match status" value="1"/>
</dbReference>